<dbReference type="InterPro" id="IPR012373">
    <property type="entry name" value="Ferrdict_sens_TM"/>
</dbReference>
<evidence type="ECO:0000313" key="5">
    <source>
        <dbReference type="Proteomes" id="UP000186917"/>
    </source>
</evidence>
<dbReference type="OrthoDB" id="629393at2"/>
<dbReference type="InterPro" id="IPR032508">
    <property type="entry name" value="FecR_C"/>
</dbReference>
<evidence type="ECO:0000259" key="3">
    <source>
        <dbReference type="Pfam" id="PF16344"/>
    </source>
</evidence>
<keyword evidence="1" id="KW-0812">Transmembrane</keyword>
<accession>A0A173MK14</accession>
<sequence length="389" mass="42520">MTFQQLYREAGNDRLIDLLMMRDADVLSPAEAQELADLITSRPEMQGIVLMYELEKESLEHETIIIQPVVKRRMLLGMPVRRAVAVAAASLLAVAGTYILVKQLHAPATTSSTAAITPAVKQDVQPGKNRAVLTLANGQQIVLDDAGKGNVAAQGNTQIIKLDDGKLAYNADKKLPGGNSGFNTITTPRGGVYIIQLPDKSMVYLNSASSLRFPVAFTGKERIVEMTGEAYFEVAKNSSQPFQVKAGLHTVQVLGTNFNISAYPEELVSTTLLQGLVRVTNGDVTQQLVPGTQAQSNGPGITLVKHPDLADVMAWKEGVFRFNETTIDDIMKQLARWYDIEVVYAANRKPSEHFMGTIQRNVPLSQVLHLLELTGSIHFTIQGKTVMVH</sequence>
<dbReference type="EMBL" id="FTOR01000003">
    <property type="protein sequence ID" value="SIT04256.1"/>
    <property type="molecule type" value="Genomic_DNA"/>
</dbReference>
<proteinExistence type="predicted"/>
<gene>
    <name evidence="4" type="ORF">SAMN05421788_10390</name>
</gene>
<dbReference type="AlphaFoldDB" id="A0A173MK14"/>
<dbReference type="Pfam" id="PF04773">
    <property type="entry name" value="FecR"/>
    <property type="match status" value="1"/>
</dbReference>
<dbReference type="InterPro" id="IPR006860">
    <property type="entry name" value="FecR"/>
</dbReference>
<evidence type="ECO:0000313" key="4">
    <source>
        <dbReference type="EMBL" id="SIT04256.1"/>
    </source>
</evidence>
<reference evidence="5" key="1">
    <citation type="submission" date="2017-01" db="EMBL/GenBank/DDBJ databases">
        <authorList>
            <person name="Varghese N."/>
            <person name="Submissions S."/>
        </authorList>
    </citation>
    <scope>NUCLEOTIDE SEQUENCE [LARGE SCALE GENOMIC DNA]</scope>
    <source>
        <strain evidence="5">DSM 21054</strain>
    </source>
</reference>
<evidence type="ECO:0000259" key="2">
    <source>
        <dbReference type="Pfam" id="PF04773"/>
    </source>
</evidence>
<dbReference type="Pfam" id="PF16344">
    <property type="entry name" value="FecR_C"/>
    <property type="match status" value="1"/>
</dbReference>
<name>A0A173MK14_9BACT</name>
<dbReference type="Gene3D" id="3.55.50.30">
    <property type="match status" value="1"/>
</dbReference>
<feature type="transmembrane region" description="Helical" evidence="1">
    <location>
        <begin position="83"/>
        <end position="101"/>
    </location>
</feature>
<dbReference type="RefSeq" id="WP_084206195.1">
    <property type="nucleotide sequence ID" value="NZ_AP017422.1"/>
</dbReference>
<evidence type="ECO:0000256" key="1">
    <source>
        <dbReference type="SAM" id="Phobius"/>
    </source>
</evidence>
<keyword evidence="1" id="KW-0472">Membrane</keyword>
<dbReference type="GO" id="GO:0016989">
    <property type="term" value="F:sigma factor antagonist activity"/>
    <property type="evidence" value="ECO:0007669"/>
    <property type="project" value="TreeGrafter"/>
</dbReference>
<dbReference type="Proteomes" id="UP000186917">
    <property type="component" value="Unassembled WGS sequence"/>
</dbReference>
<dbReference type="Gene3D" id="2.60.120.1440">
    <property type="match status" value="1"/>
</dbReference>
<protein>
    <submittedName>
        <fullName evidence="4">FecR family protein</fullName>
    </submittedName>
</protein>
<dbReference type="PANTHER" id="PTHR30273:SF2">
    <property type="entry name" value="PROTEIN FECR"/>
    <property type="match status" value="1"/>
</dbReference>
<dbReference type="STRING" id="477680.SAMN05421788_10390"/>
<keyword evidence="5" id="KW-1185">Reference proteome</keyword>
<keyword evidence="1" id="KW-1133">Transmembrane helix</keyword>
<feature type="domain" description="Protein FecR C-terminal" evidence="3">
    <location>
        <begin position="320"/>
        <end position="388"/>
    </location>
</feature>
<dbReference type="KEGG" id="fln:FLA_3769"/>
<organism evidence="4 5">
    <name type="scientific">Filimonas lacunae</name>
    <dbReference type="NCBI Taxonomy" id="477680"/>
    <lineage>
        <taxon>Bacteria</taxon>
        <taxon>Pseudomonadati</taxon>
        <taxon>Bacteroidota</taxon>
        <taxon>Chitinophagia</taxon>
        <taxon>Chitinophagales</taxon>
        <taxon>Chitinophagaceae</taxon>
        <taxon>Filimonas</taxon>
    </lineage>
</organism>
<feature type="domain" description="FecR protein" evidence="2">
    <location>
        <begin position="184"/>
        <end position="277"/>
    </location>
</feature>
<dbReference type="PANTHER" id="PTHR30273">
    <property type="entry name" value="PERIPLASMIC SIGNAL SENSOR AND SIGMA FACTOR ACTIVATOR FECR-RELATED"/>
    <property type="match status" value="1"/>
</dbReference>